<dbReference type="Pfam" id="PF01926">
    <property type="entry name" value="MMR_HSR1"/>
    <property type="match status" value="1"/>
</dbReference>
<feature type="binding site" evidence="8">
    <location>
        <position position="212"/>
    </location>
    <ligand>
        <name>Mg(2+)</name>
        <dbReference type="ChEBI" id="CHEBI:18420"/>
    </ligand>
</feature>
<dbReference type="Pfam" id="PF13167">
    <property type="entry name" value="GTP-bdg_N"/>
    <property type="match status" value="1"/>
</dbReference>
<dbReference type="NCBIfam" id="TIGR00231">
    <property type="entry name" value="small_GTP"/>
    <property type="match status" value="1"/>
</dbReference>
<feature type="binding site" evidence="7">
    <location>
        <begin position="205"/>
        <end position="212"/>
    </location>
    <ligand>
        <name>GTP</name>
        <dbReference type="ChEBI" id="CHEBI:37565"/>
    </ligand>
</feature>
<evidence type="ECO:0000256" key="9">
    <source>
        <dbReference type="SAM" id="Coils"/>
    </source>
</evidence>
<dbReference type="GO" id="GO:0003924">
    <property type="term" value="F:GTPase activity"/>
    <property type="evidence" value="ECO:0007669"/>
    <property type="project" value="UniProtKB-UniRule"/>
</dbReference>
<keyword evidence="5 6" id="KW-0342">GTP-binding</keyword>
<gene>
    <name evidence="6 11" type="primary">hflX</name>
    <name evidence="11" type="ORF">QSH54_03770</name>
</gene>
<accession>A0AAP4K7L7</accession>
<dbReference type="PANTHER" id="PTHR10229">
    <property type="entry name" value="GTP-BINDING PROTEIN HFLX"/>
    <property type="match status" value="1"/>
</dbReference>
<sequence>MFDRSRKGEHALLIQTHSGGPAEEDVLEEFADLAKSAGATVAATLTARIDKPNPSTLIGSGKLEEIKAAAEATGADLVLVNHTLSPGQERNLERYLERRVIDRTGLILDIFAQRARSHEGKLQVELAQLRHMATRLVRGWTHLERQRGGSIGLRGPGETQLETDRRLLQKRVEQLQQRLEKVEVQRTQMRRARMRSELPRIALVGYTNAGKSTLFNALTGAEAYVADQLFATLDPTVRRIALPGGSAILADTVGFVRDLPHQLVAAFRSTLSEARDADLLLHIVDAADPLREERIQQVDEVLHAVVAGDLPQLLVFNKIDKIEGAQVRHDAQDGIPDQARRERVWVSARDGRGLQELQHALGQRLDLRHVTGQLRLPPSAGRLRSKLHQLEVVRGEESDEDGWLLDVDLPMVEAERLAAGDDGAPLRAMLPDRREDWES</sequence>
<dbReference type="GO" id="GO:0005737">
    <property type="term" value="C:cytoplasm"/>
    <property type="evidence" value="ECO:0007669"/>
    <property type="project" value="UniProtKB-SubCell"/>
</dbReference>
<dbReference type="GO" id="GO:0097216">
    <property type="term" value="F:guanosine tetraphosphate binding"/>
    <property type="evidence" value="ECO:0007669"/>
    <property type="project" value="UniProtKB-ARBA"/>
</dbReference>
<evidence type="ECO:0000256" key="1">
    <source>
        <dbReference type="ARBA" id="ARBA00022490"/>
    </source>
</evidence>
<dbReference type="EMBL" id="JASVYU010000002">
    <property type="protein sequence ID" value="MDN0285787.1"/>
    <property type="molecule type" value="Genomic_DNA"/>
</dbReference>
<comment type="similarity">
    <text evidence="6">Belongs to the TRAFAC class OBG-HflX-like GTPase superfamily. HflX GTPase family.</text>
</comment>
<dbReference type="Gene3D" id="3.40.50.300">
    <property type="entry name" value="P-loop containing nucleotide triphosphate hydrolases"/>
    <property type="match status" value="1"/>
</dbReference>
<dbReference type="AlphaFoldDB" id="A0AAP4K7L7"/>
<dbReference type="RefSeq" id="WP_039515967.1">
    <property type="nucleotide sequence ID" value="NZ_CP044334.1"/>
</dbReference>
<feature type="binding site" evidence="8">
    <location>
        <position position="232"/>
    </location>
    <ligand>
        <name>Mg(2+)</name>
        <dbReference type="ChEBI" id="CHEBI:18420"/>
    </ligand>
</feature>
<dbReference type="HAMAP" id="MF_00900">
    <property type="entry name" value="GTPase_HflX"/>
    <property type="match status" value="1"/>
</dbReference>
<keyword evidence="11" id="KW-0378">Hydrolase</keyword>
<evidence type="ECO:0000313" key="11">
    <source>
        <dbReference type="EMBL" id="MDN0285787.1"/>
    </source>
</evidence>
<evidence type="ECO:0000256" key="3">
    <source>
        <dbReference type="ARBA" id="ARBA00022741"/>
    </source>
</evidence>
<feature type="binding site" evidence="7">
    <location>
        <begin position="230"/>
        <end position="234"/>
    </location>
    <ligand>
        <name>GTP</name>
        <dbReference type="ChEBI" id="CHEBI:37565"/>
    </ligand>
</feature>
<dbReference type="SUPFAM" id="SSF54980">
    <property type="entry name" value="EF-G C-terminal domain-like"/>
    <property type="match status" value="1"/>
</dbReference>
<keyword evidence="1 6" id="KW-0963">Cytoplasm</keyword>
<dbReference type="FunFam" id="3.40.50.11060:FF:000001">
    <property type="entry name" value="GTPase HflX"/>
    <property type="match status" value="1"/>
</dbReference>
<dbReference type="PROSITE" id="PS51705">
    <property type="entry name" value="G_HFLX"/>
    <property type="match status" value="1"/>
</dbReference>
<protein>
    <recommendedName>
        <fullName evidence="6">GTPase HflX</fullName>
    </recommendedName>
    <alternativeName>
        <fullName evidence="6">GTP-binding protein HflX</fullName>
    </alternativeName>
</protein>
<dbReference type="PANTHER" id="PTHR10229:SF0">
    <property type="entry name" value="GTP-BINDING PROTEIN 6-RELATED"/>
    <property type="match status" value="1"/>
</dbReference>
<evidence type="ECO:0000256" key="4">
    <source>
        <dbReference type="ARBA" id="ARBA00022842"/>
    </source>
</evidence>
<dbReference type="InterPro" id="IPR025121">
    <property type="entry name" value="GTPase_HflX_N"/>
</dbReference>
<dbReference type="InterPro" id="IPR005225">
    <property type="entry name" value="Small_GTP-bd"/>
</dbReference>
<dbReference type="GO" id="GO:0043022">
    <property type="term" value="F:ribosome binding"/>
    <property type="evidence" value="ECO:0007669"/>
    <property type="project" value="TreeGrafter"/>
</dbReference>
<dbReference type="InterPro" id="IPR027417">
    <property type="entry name" value="P-loop_NTPase"/>
</dbReference>
<dbReference type="PIRSF" id="PIRSF006809">
    <property type="entry name" value="GTP-binding_hflX_prd"/>
    <property type="match status" value="1"/>
</dbReference>
<dbReference type="InterPro" id="IPR006073">
    <property type="entry name" value="GTP-bd"/>
</dbReference>
<feature type="coiled-coil region" evidence="9">
    <location>
        <begin position="158"/>
        <end position="192"/>
    </location>
</feature>
<dbReference type="Gene3D" id="3.40.50.11060">
    <property type="entry name" value="GTPase HflX, N-terminal domain"/>
    <property type="match status" value="1"/>
</dbReference>
<dbReference type="Gene3D" id="6.10.250.2860">
    <property type="match status" value="1"/>
</dbReference>
<evidence type="ECO:0000256" key="6">
    <source>
        <dbReference type="HAMAP-Rule" id="MF_00900"/>
    </source>
</evidence>
<feature type="domain" description="Hflx-type G" evidence="10">
    <location>
        <begin position="199"/>
        <end position="369"/>
    </location>
</feature>
<dbReference type="CDD" id="cd01878">
    <property type="entry name" value="HflX"/>
    <property type="match status" value="1"/>
</dbReference>
<feature type="binding site" evidence="7">
    <location>
        <begin position="317"/>
        <end position="320"/>
    </location>
    <ligand>
        <name>GTP</name>
        <dbReference type="ChEBI" id="CHEBI:37565"/>
    </ligand>
</feature>
<comment type="subunit">
    <text evidence="6">Monomer. Associates with the 50S ribosomal subunit.</text>
</comment>
<dbReference type="SUPFAM" id="SSF52540">
    <property type="entry name" value="P-loop containing nucleoside triphosphate hydrolases"/>
    <property type="match status" value="1"/>
</dbReference>
<evidence type="ECO:0000256" key="2">
    <source>
        <dbReference type="ARBA" id="ARBA00022723"/>
    </source>
</evidence>
<dbReference type="Pfam" id="PF16360">
    <property type="entry name" value="GTP-bdg_M"/>
    <property type="match status" value="1"/>
</dbReference>
<evidence type="ECO:0000256" key="7">
    <source>
        <dbReference type="PIRSR" id="PIRSR006809-1"/>
    </source>
</evidence>
<dbReference type="NCBIfam" id="TIGR03156">
    <property type="entry name" value="GTP_HflX"/>
    <property type="match status" value="1"/>
</dbReference>
<comment type="cofactor">
    <cofactor evidence="8">
        <name>Mg(2+)</name>
        <dbReference type="ChEBI" id="CHEBI:18420"/>
    </cofactor>
</comment>
<dbReference type="InterPro" id="IPR016496">
    <property type="entry name" value="GTPase_HflX"/>
</dbReference>
<proteinExistence type="inferred from homology"/>
<evidence type="ECO:0000256" key="5">
    <source>
        <dbReference type="ARBA" id="ARBA00023134"/>
    </source>
</evidence>
<dbReference type="GO" id="GO:0046872">
    <property type="term" value="F:metal ion binding"/>
    <property type="evidence" value="ECO:0007669"/>
    <property type="project" value="UniProtKB-KW"/>
</dbReference>
<dbReference type="InterPro" id="IPR032305">
    <property type="entry name" value="GTP-bd_M"/>
</dbReference>
<dbReference type="InterPro" id="IPR030394">
    <property type="entry name" value="G_HFLX_dom"/>
</dbReference>
<dbReference type="FunFam" id="3.40.50.300:FF:000173">
    <property type="entry name" value="GTPase HflX"/>
    <property type="match status" value="1"/>
</dbReference>
<comment type="function">
    <text evidence="6">GTPase that associates with the 50S ribosomal subunit and may have a role during protein synthesis or ribosome biogenesis.</text>
</comment>
<keyword evidence="3 6" id="KW-0547">Nucleotide-binding</keyword>
<dbReference type="GO" id="GO:0005525">
    <property type="term" value="F:GTP binding"/>
    <property type="evidence" value="ECO:0007669"/>
    <property type="project" value="UniProtKB-UniRule"/>
</dbReference>
<feature type="binding site" evidence="7">
    <location>
        <begin position="347"/>
        <end position="349"/>
    </location>
    <ligand>
        <name>GTP</name>
        <dbReference type="ChEBI" id="CHEBI:37565"/>
    </ligand>
</feature>
<evidence type="ECO:0000259" key="10">
    <source>
        <dbReference type="PROSITE" id="PS51705"/>
    </source>
</evidence>
<name>A0AAP4K7L7_9XANT</name>
<reference evidence="11" key="1">
    <citation type="submission" date="2023-06" db="EMBL/GenBank/DDBJ databases">
        <title>Genome sequences of Xanthomonas arboricola from Serbia and Montenegro.</title>
        <authorList>
            <person name="Ilicic R."/>
            <person name="Jelusic A."/>
            <person name="Harrison J."/>
            <person name="Greer S."/>
            <person name="Grant M."/>
            <person name="Vicente J."/>
            <person name="Popovic Milovanovic T."/>
            <person name="Studholme D.J."/>
        </authorList>
    </citation>
    <scope>NUCLEOTIDE SEQUENCE</scope>
    <source>
        <strain evidence="11">Xp320</strain>
    </source>
</reference>
<comment type="caution">
    <text evidence="11">The sequence shown here is derived from an EMBL/GenBank/DDBJ whole genome shotgun (WGS) entry which is preliminary data.</text>
</comment>
<organism evidence="11">
    <name type="scientific">Xanthomonas arboricola pv. pruni</name>
    <dbReference type="NCBI Taxonomy" id="69929"/>
    <lineage>
        <taxon>Bacteria</taxon>
        <taxon>Pseudomonadati</taxon>
        <taxon>Pseudomonadota</taxon>
        <taxon>Gammaproteobacteria</taxon>
        <taxon>Lysobacterales</taxon>
        <taxon>Lysobacteraceae</taxon>
        <taxon>Xanthomonas</taxon>
    </lineage>
</organism>
<dbReference type="NCBIfam" id="NF008280">
    <property type="entry name" value="PRK11058.1"/>
    <property type="match status" value="1"/>
</dbReference>
<feature type="binding site" evidence="7">
    <location>
        <begin position="251"/>
        <end position="254"/>
    </location>
    <ligand>
        <name>GTP</name>
        <dbReference type="ChEBI" id="CHEBI:37565"/>
    </ligand>
</feature>
<evidence type="ECO:0000256" key="8">
    <source>
        <dbReference type="PIRSR" id="PIRSR006809-2"/>
    </source>
</evidence>
<dbReference type="InterPro" id="IPR042108">
    <property type="entry name" value="GTPase_HflX_N_sf"/>
</dbReference>
<keyword evidence="4 8" id="KW-0460">Magnesium</keyword>
<dbReference type="PRINTS" id="PR00326">
    <property type="entry name" value="GTP1OBG"/>
</dbReference>
<comment type="subcellular location">
    <subcellularLocation>
        <location evidence="6">Cytoplasm</location>
    </subcellularLocation>
    <text evidence="6">May associate with membranes.</text>
</comment>
<keyword evidence="2 8" id="KW-0479">Metal-binding</keyword>
<keyword evidence="9" id="KW-0175">Coiled coil</keyword>
<dbReference type="InterPro" id="IPR035647">
    <property type="entry name" value="EFG_III/V"/>
</dbReference>